<dbReference type="EMBL" id="MU394281">
    <property type="protein sequence ID" value="KAI6093084.1"/>
    <property type="molecule type" value="Genomic_DNA"/>
</dbReference>
<protein>
    <submittedName>
        <fullName evidence="1">Uncharacterized protein</fullName>
    </submittedName>
</protein>
<evidence type="ECO:0000313" key="2">
    <source>
        <dbReference type="Proteomes" id="UP001497680"/>
    </source>
</evidence>
<comment type="caution">
    <text evidence="1">The sequence shown here is derived from an EMBL/GenBank/DDBJ whole genome shotgun (WGS) entry which is preliminary data.</text>
</comment>
<evidence type="ECO:0000313" key="1">
    <source>
        <dbReference type="EMBL" id="KAI6093084.1"/>
    </source>
</evidence>
<gene>
    <name evidence="1" type="ORF">F4821DRAFT_222053</name>
</gene>
<organism evidence="1 2">
    <name type="scientific">Hypoxylon rubiginosum</name>
    <dbReference type="NCBI Taxonomy" id="110542"/>
    <lineage>
        <taxon>Eukaryota</taxon>
        <taxon>Fungi</taxon>
        <taxon>Dikarya</taxon>
        <taxon>Ascomycota</taxon>
        <taxon>Pezizomycotina</taxon>
        <taxon>Sordariomycetes</taxon>
        <taxon>Xylariomycetidae</taxon>
        <taxon>Xylariales</taxon>
        <taxon>Hypoxylaceae</taxon>
        <taxon>Hypoxylon</taxon>
    </lineage>
</organism>
<name>A0ACC0DJZ8_9PEZI</name>
<reference evidence="1 2" key="1">
    <citation type="journal article" date="2022" name="New Phytol.">
        <title>Ecological generalism drives hyperdiversity of secondary metabolite gene clusters in xylarialean endophytes.</title>
        <authorList>
            <person name="Franco M.E.E."/>
            <person name="Wisecaver J.H."/>
            <person name="Arnold A.E."/>
            <person name="Ju Y.M."/>
            <person name="Slot J.C."/>
            <person name="Ahrendt S."/>
            <person name="Moore L.P."/>
            <person name="Eastman K.E."/>
            <person name="Scott K."/>
            <person name="Konkel Z."/>
            <person name="Mondo S.J."/>
            <person name="Kuo A."/>
            <person name="Hayes R.D."/>
            <person name="Haridas S."/>
            <person name="Andreopoulos B."/>
            <person name="Riley R."/>
            <person name="LaButti K."/>
            <person name="Pangilinan J."/>
            <person name="Lipzen A."/>
            <person name="Amirebrahimi M."/>
            <person name="Yan J."/>
            <person name="Adam C."/>
            <person name="Keymanesh K."/>
            <person name="Ng V."/>
            <person name="Louie K."/>
            <person name="Northen T."/>
            <person name="Drula E."/>
            <person name="Henrissat B."/>
            <person name="Hsieh H.M."/>
            <person name="Youens-Clark K."/>
            <person name="Lutzoni F."/>
            <person name="Miadlikowska J."/>
            <person name="Eastwood D.C."/>
            <person name="Hamelin R.C."/>
            <person name="Grigoriev I.V."/>
            <person name="U'Ren J.M."/>
        </authorList>
    </citation>
    <scope>NUCLEOTIDE SEQUENCE [LARGE SCALE GENOMIC DNA]</scope>
    <source>
        <strain evidence="1 2">ER1909</strain>
    </source>
</reference>
<proteinExistence type="predicted"/>
<keyword evidence="2" id="KW-1185">Reference proteome</keyword>
<accession>A0ACC0DJZ8</accession>
<dbReference type="Proteomes" id="UP001497680">
    <property type="component" value="Unassembled WGS sequence"/>
</dbReference>
<sequence length="60" mass="6706">MLCCVAICISSMCKAIPPQMPRENEGFPRDGCALHEFCLLRILGPFDRGDLRSMTCCQVQ</sequence>